<keyword evidence="5" id="KW-1185">Reference proteome</keyword>
<dbReference type="PANTHER" id="PTHR11668">
    <property type="entry name" value="SERINE/THREONINE PROTEIN PHOSPHATASE"/>
    <property type="match status" value="1"/>
</dbReference>
<dbReference type="Gene3D" id="1.10.238.10">
    <property type="entry name" value="EF-hand"/>
    <property type="match status" value="1"/>
</dbReference>
<evidence type="ECO:0000256" key="1">
    <source>
        <dbReference type="ARBA" id="ARBA00008294"/>
    </source>
</evidence>
<feature type="region of interest" description="Disordered" evidence="3">
    <location>
        <begin position="114"/>
        <end position="139"/>
    </location>
</feature>
<evidence type="ECO:0000256" key="3">
    <source>
        <dbReference type="SAM" id="MobiDB-lite"/>
    </source>
</evidence>
<dbReference type="InterPro" id="IPR050341">
    <property type="entry name" value="PP1_catalytic_subunit"/>
</dbReference>
<dbReference type="Pfam" id="PF00149">
    <property type="entry name" value="Metallophos"/>
    <property type="match status" value="1"/>
</dbReference>
<dbReference type="OrthoDB" id="256429at2759"/>
<keyword evidence="2" id="KW-0378">Hydrolase</keyword>
<dbReference type="Proteomes" id="UP000515163">
    <property type="component" value="Unplaced"/>
</dbReference>
<reference evidence="6" key="1">
    <citation type="submission" date="2025-08" db="UniProtKB">
        <authorList>
            <consortium name="RefSeq"/>
        </authorList>
    </citation>
    <scope>IDENTIFICATION</scope>
    <source>
        <tissue evidence="6">Tentacle</tissue>
    </source>
</reference>
<dbReference type="GO" id="GO:0004722">
    <property type="term" value="F:protein serine/threonine phosphatase activity"/>
    <property type="evidence" value="ECO:0007669"/>
    <property type="project" value="UniProtKB-EC"/>
</dbReference>
<accession>A0A6P8IPC2</accession>
<evidence type="ECO:0000313" key="5">
    <source>
        <dbReference type="Proteomes" id="UP000515163"/>
    </source>
</evidence>
<dbReference type="SMART" id="SM00156">
    <property type="entry name" value="PP2Ac"/>
    <property type="match status" value="1"/>
</dbReference>
<feature type="region of interest" description="Disordered" evidence="3">
    <location>
        <begin position="502"/>
        <end position="531"/>
    </location>
</feature>
<organism evidence="5 6">
    <name type="scientific">Actinia tenebrosa</name>
    <name type="common">Australian red waratah sea anemone</name>
    <dbReference type="NCBI Taxonomy" id="6105"/>
    <lineage>
        <taxon>Eukaryota</taxon>
        <taxon>Metazoa</taxon>
        <taxon>Cnidaria</taxon>
        <taxon>Anthozoa</taxon>
        <taxon>Hexacorallia</taxon>
        <taxon>Actiniaria</taxon>
        <taxon>Actiniidae</taxon>
        <taxon>Actinia</taxon>
    </lineage>
</organism>
<dbReference type="InterPro" id="IPR002048">
    <property type="entry name" value="EF_hand_dom"/>
</dbReference>
<protein>
    <recommendedName>
        <fullName evidence="2">Serine/threonine-protein phosphatase</fullName>
        <ecNumber evidence="2">3.1.3.16</ecNumber>
    </recommendedName>
</protein>
<dbReference type="KEGG" id="aten:116303319"/>
<dbReference type="Gene3D" id="3.60.21.10">
    <property type="match status" value="1"/>
</dbReference>
<dbReference type="InterPro" id="IPR006186">
    <property type="entry name" value="Ser/Thr-sp_prot-phosphatase"/>
</dbReference>
<evidence type="ECO:0000313" key="6">
    <source>
        <dbReference type="RefSeq" id="XP_031568702.1"/>
    </source>
</evidence>
<dbReference type="InParanoid" id="A0A6P8IPC2"/>
<sequence>MASEGFSCLSSSNQNFSSYAFIEIKLVIKCETDESILLQQSPGCHDWGSPSVDICQDECFENAVERWCKENIAQTHFIKNQGILGIRSSRHTNDARKLTFTFFITCHHGNQDNEDLDEGISNKSEEEESDADKSKVISSSHKEIVSKDSHHLKWFSINEVVDYHKSDQQIISREAIEWTSQIFTQEFQLMPLNFLENTYSLSTASSKYVTFNSQLAKKPALHRTSVKTTETPDPTTAREFDNNDDDDDEDNDNEDDEDDDDDEKEEEEEQDIKTRNGSNRSDDNVTDKSSYDKLVLSAHFGKLEQSYINKLFLKYSCNESKTVDKRRFCEMMKELKADFEESQIDDYFRTFDCDDKGFLQHHDVQYGLAAMEPSTPHGGLSGELRCRYIFKFYNKENNGLLDFSGFKEMVQDIYRARGQQLDEELLVKAAADNARLFGDQRRKAISLVDFLEAVGSLKFRGTSVLFRLPLSITKFAQEDMLEGLTGEAQSFATSGISNKKRKSLSMECDEDTTDTTDVDDESLSGDSSTKGKTYELATHSVKVRRSGMLSDVSALWDMGDSEALAGCALLESNRCKIQRLPSINTFNKQSDANQMLAALRYFERAIKPKVMVQHPQGKPDFSWGAVEMIVLGNCLLSLCQNVKQIFMNEPRLIRIQSPVYVLGDIHGNFHDLVCFEKLLWRMGPILTPANFLFLGDYVDRGECGLEVIAYLFSQKLLAPSKFYLIRGNHECRTIQKMFTFKTECEKKFGKEMGNTVWRGINAVFDVLPLAATIDDKIFCVHGGIPLPIQGSGRIEAINEVQVNLDEPDNQNDLAWELMWGDPVRLQEQTPEIKRKLEENDGFIPNKKRGTAHAFSSTALDAFLTRNGLTHVIRAHEVQQAGFQVQQNGKLLTVFSSSHYCGGANEAACILAHQHKLRTIRLDTS</sequence>
<evidence type="ECO:0000256" key="2">
    <source>
        <dbReference type="RuleBase" id="RU004273"/>
    </source>
</evidence>
<dbReference type="InterPro" id="IPR011992">
    <property type="entry name" value="EF-hand-dom_pair"/>
</dbReference>
<dbReference type="RefSeq" id="XP_031568702.1">
    <property type="nucleotide sequence ID" value="XM_031712842.1"/>
</dbReference>
<dbReference type="EC" id="3.1.3.16" evidence="2"/>
<name>A0A6P8IPC2_ACTTE</name>
<feature type="compositionally biased region" description="Acidic residues" evidence="3">
    <location>
        <begin position="507"/>
        <end position="523"/>
    </location>
</feature>
<dbReference type="PRINTS" id="PR00114">
    <property type="entry name" value="STPHPHTASE"/>
</dbReference>
<feature type="compositionally biased region" description="Acidic residues" evidence="3">
    <location>
        <begin position="242"/>
        <end position="270"/>
    </location>
</feature>
<comment type="similarity">
    <text evidence="1 2">Belongs to the PPP phosphatase family.</text>
</comment>
<dbReference type="InterPro" id="IPR004843">
    <property type="entry name" value="Calcineurin-like_PHP"/>
</dbReference>
<dbReference type="SUPFAM" id="SSF47473">
    <property type="entry name" value="EF-hand"/>
    <property type="match status" value="1"/>
</dbReference>
<dbReference type="GO" id="GO:0005737">
    <property type="term" value="C:cytoplasm"/>
    <property type="evidence" value="ECO:0007669"/>
    <property type="project" value="TreeGrafter"/>
</dbReference>
<dbReference type="PANTHER" id="PTHR11668:SF496">
    <property type="entry name" value="SERINE_THREONINE-PROTEIN PHOSPHATASE"/>
    <property type="match status" value="1"/>
</dbReference>
<feature type="domain" description="EF-hand" evidence="4">
    <location>
        <begin position="339"/>
        <end position="374"/>
    </location>
</feature>
<comment type="catalytic activity">
    <reaction evidence="2">
        <text>O-phospho-L-threonyl-[protein] + H2O = L-threonyl-[protein] + phosphate</text>
        <dbReference type="Rhea" id="RHEA:47004"/>
        <dbReference type="Rhea" id="RHEA-COMP:11060"/>
        <dbReference type="Rhea" id="RHEA-COMP:11605"/>
        <dbReference type="ChEBI" id="CHEBI:15377"/>
        <dbReference type="ChEBI" id="CHEBI:30013"/>
        <dbReference type="ChEBI" id="CHEBI:43474"/>
        <dbReference type="ChEBI" id="CHEBI:61977"/>
        <dbReference type="EC" id="3.1.3.16"/>
    </reaction>
</comment>
<dbReference type="PROSITE" id="PS00125">
    <property type="entry name" value="SER_THR_PHOSPHATASE"/>
    <property type="match status" value="1"/>
</dbReference>
<dbReference type="InterPro" id="IPR029052">
    <property type="entry name" value="Metallo-depent_PP-like"/>
</dbReference>
<dbReference type="GO" id="GO:0005634">
    <property type="term" value="C:nucleus"/>
    <property type="evidence" value="ECO:0007669"/>
    <property type="project" value="TreeGrafter"/>
</dbReference>
<dbReference type="PROSITE" id="PS50222">
    <property type="entry name" value="EF_HAND_2"/>
    <property type="match status" value="1"/>
</dbReference>
<dbReference type="SUPFAM" id="SSF56300">
    <property type="entry name" value="Metallo-dependent phosphatases"/>
    <property type="match status" value="1"/>
</dbReference>
<gene>
    <name evidence="6" type="primary">LOC116303319</name>
</gene>
<evidence type="ECO:0000259" key="4">
    <source>
        <dbReference type="PROSITE" id="PS50222"/>
    </source>
</evidence>
<feature type="region of interest" description="Disordered" evidence="3">
    <location>
        <begin position="219"/>
        <end position="287"/>
    </location>
</feature>
<dbReference type="GO" id="GO:0005509">
    <property type="term" value="F:calcium ion binding"/>
    <property type="evidence" value="ECO:0007669"/>
    <property type="project" value="InterPro"/>
</dbReference>
<dbReference type="GeneID" id="116303319"/>
<dbReference type="AlphaFoldDB" id="A0A6P8IPC2"/>
<proteinExistence type="inferred from homology"/>